<proteinExistence type="predicted"/>
<dbReference type="Pfam" id="PF05331">
    <property type="entry name" value="DUF742"/>
    <property type="match status" value="1"/>
</dbReference>
<dbReference type="Proteomes" id="UP001597168">
    <property type="component" value="Unassembled WGS sequence"/>
</dbReference>
<dbReference type="EMBL" id="JBHTLK010000019">
    <property type="protein sequence ID" value="MFD1146765.1"/>
    <property type="molecule type" value="Genomic_DNA"/>
</dbReference>
<name>A0ABW3QQD9_9PSEU</name>
<dbReference type="PANTHER" id="PTHR36221:SF1">
    <property type="entry name" value="DUF742 DOMAIN-CONTAINING PROTEIN"/>
    <property type="match status" value="1"/>
</dbReference>
<organism evidence="2 3">
    <name type="scientific">Saccharothrix hoggarensis</name>
    <dbReference type="NCBI Taxonomy" id="913853"/>
    <lineage>
        <taxon>Bacteria</taxon>
        <taxon>Bacillati</taxon>
        <taxon>Actinomycetota</taxon>
        <taxon>Actinomycetes</taxon>
        <taxon>Pseudonocardiales</taxon>
        <taxon>Pseudonocardiaceae</taxon>
        <taxon>Saccharothrix</taxon>
    </lineage>
</organism>
<protein>
    <submittedName>
        <fullName evidence="2">DUF742 domain-containing protein</fullName>
    </submittedName>
</protein>
<gene>
    <name evidence="2" type="ORF">ACFQ3T_06490</name>
</gene>
<accession>A0ABW3QQD9</accession>
<evidence type="ECO:0000313" key="2">
    <source>
        <dbReference type="EMBL" id="MFD1146765.1"/>
    </source>
</evidence>
<sequence length="274" mass="29248">MSTGSSDPEFAGGAGRKRRRSLRGEVGTTGARFGSPALRRSIEEQPPEQPKPPQRRRSLRGEVGATGARFGSAALRRSLDDQPDQPDDHRNGPPDDHQNGSPDDHQNGSPGGHPNDLPGRHPNGPLDETAPFEHLHDHGGPPSVPAGREPEPEPEPAVEEFSGPLVRPYAWTGGRTTSDHDLRLETLVSLEENGIAVAMRQSTAEQRSIVEMCANHPRSVAEVSALLSVPLGVARVMLGDLISMGVVAVHDNAAAPGGPDFTLLERVLVGLRRL</sequence>
<dbReference type="PANTHER" id="PTHR36221">
    <property type="entry name" value="DUF742 DOMAIN-CONTAINING PROTEIN"/>
    <property type="match status" value="1"/>
</dbReference>
<comment type="caution">
    <text evidence="2">The sequence shown here is derived from an EMBL/GenBank/DDBJ whole genome shotgun (WGS) entry which is preliminary data.</text>
</comment>
<evidence type="ECO:0000256" key="1">
    <source>
        <dbReference type="SAM" id="MobiDB-lite"/>
    </source>
</evidence>
<dbReference type="RefSeq" id="WP_380721065.1">
    <property type="nucleotide sequence ID" value="NZ_JBHTLK010000019.1"/>
</dbReference>
<reference evidence="3" key="1">
    <citation type="journal article" date="2019" name="Int. J. Syst. Evol. Microbiol.">
        <title>The Global Catalogue of Microorganisms (GCM) 10K type strain sequencing project: providing services to taxonomists for standard genome sequencing and annotation.</title>
        <authorList>
            <consortium name="The Broad Institute Genomics Platform"/>
            <consortium name="The Broad Institute Genome Sequencing Center for Infectious Disease"/>
            <person name="Wu L."/>
            <person name="Ma J."/>
        </authorList>
    </citation>
    <scope>NUCLEOTIDE SEQUENCE [LARGE SCALE GENOMIC DNA]</scope>
    <source>
        <strain evidence="3">CCUG 60214</strain>
    </source>
</reference>
<evidence type="ECO:0000313" key="3">
    <source>
        <dbReference type="Proteomes" id="UP001597168"/>
    </source>
</evidence>
<dbReference type="InterPro" id="IPR007995">
    <property type="entry name" value="DUF742"/>
</dbReference>
<keyword evidence="3" id="KW-1185">Reference proteome</keyword>
<feature type="compositionally biased region" description="Basic and acidic residues" evidence="1">
    <location>
        <begin position="86"/>
        <end position="106"/>
    </location>
</feature>
<feature type="region of interest" description="Disordered" evidence="1">
    <location>
        <begin position="1"/>
        <end position="161"/>
    </location>
</feature>